<evidence type="ECO:0000313" key="3">
    <source>
        <dbReference type="Proteomes" id="UP001172102"/>
    </source>
</evidence>
<evidence type="ECO:0000313" key="2">
    <source>
        <dbReference type="EMBL" id="KAK0705605.1"/>
    </source>
</evidence>
<dbReference type="EMBL" id="JAUKUA010000007">
    <property type="protein sequence ID" value="KAK0705605.1"/>
    <property type="molecule type" value="Genomic_DNA"/>
</dbReference>
<dbReference type="Proteomes" id="UP001172102">
    <property type="component" value="Unassembled WGS sequence"/>
</dbReference>
<name>A0AA40DJM9_9PEZI</name>
<sequence>MRPRVKDRCERTEWTCGCGIELYGDFQVDDECAFQMLANCLQTEGSLANPPVVDPSETPVVPVTPVQKSKSQDPPIQPSTFPAATKPSQTAISPTKPPKSPKFLALCVNRRGIYKTLAELDMTETKSDAEAFLMMKNAYLQNLGLRSSLTLLIKLVTVEFVRFTLWNLRHGYVSVCDRPRCVPPKDRTDYDCLPRPLPLPPMPPETFIYYLEHGESDLNPNRHVWLPRLPKRLEKGVVHCGEATDGWGIHIIEGLN</sequence>
<feature type="compositionally biased region" description="Polar residues" evidence="1">
    <location>
        <begin position="67"/>
        <end position="93"/>
    </location>
</feature>
<organism evidence="2 3">
    <name type="scientific">Lasiosphaeris hirsuta</name>
    <dbReference type="NCBI Taxonomy" id="260670"/>
    <lineage>
        <taxon>Eukaryota</taxon>
        <taxon>Fungi</taxon>
        <taxon>Dikarya</taxon>
        <taxon>Ascomycota</taxon>
        <taxon>Pezizomycotina</taxon>
        <taxon>Sordariomycetes</taxon>
        <taxon>Sordariomycetidae</taxon>
        <taxon>Sordariales</taxon>
        <taxon>Lasiosphaeriaceae</taxon>
        <taxon>Lasiosphaeris</taxon>
    </lineage>
</organism>
<evidence type="ECO:0000256" key="1">
    <source>
        <dbReference type="SAM" id="MobiDB-lite"/>
    </source>
</evidence>
<comment type="caution">
    <text evidence="2">The sequence shown here is derived from an EMBL/GenBank/DDBJ whole genome shotgun (WGS) entry which is preliminary data.</text>
</comment>
<reference evidence="2" key="1">
    <citation type="submission" date="2023-06" db="EMBL/GenBank/DDBJ databases">
        <title>Genome-scale phylogeny and comparative genomics of the fungal order Sordariales.</title>
        <authorList>
            <consortium name="Lawrence Berkeley National Laboratory"/>
            <person name="Hensen N."/>
            <person name="Bonometti L."/>
            <person name="Westerberg I."/>
            <person name="Brannstrom I.O."/>
            <person name="Guillou S."/>
            <person name="Cros-Aarteil S."/>
            <person name="Calhoun S."/>
            <person name="Haridas S."/>
            <person name="Kuo A."/>
            <person name="Mondo S."/>
            <person name="Pangilinan J."/>
            <person name="Riley R."/>
            <person name="Labutti K."/>
            <person name="Andreopoulos B."/>
            <person name="Lipzen A."/>
            <person name="Chen C."/>
            <person name="Yanf M."/>
            <person name="Daum C."/>
            <person name="Ng V."/>
            <person name="Clum A."/>
            <person name="Steindorff A."/>
            <person name="Ohm R."/>
            <person name="Martin F."/>
            <person name="Silar P."/>
            <person name="Natvig D."/>
            <person name="Lalanne C."/>
            <person name="Gautier V."/>
            <person name="Ament-Velasquez S.L."/>
            <person name="Kruys A."/>
            <person name="Hutchinson M.I."/>
            <person name="Powell A.J."/>
            <person name="Barry K."/>
            <person name="Miller A.N."/>
            <person name="Grigoriev I.V."/>
            <person name="Debuchy R."/>
            <person name="Gladieux P."/>
            <person name="Thoren M.H."/>
            <person name="Johannesson H."/>
        </authorList>
    </citation>
    <scope>NUCLEOTIDE SEQUENCE</scope>
    <source>
        <strain evidence="2">SMH4607-1</strain>
    </source>
</reference>
<protein>
    <submittedName>
        <fullName evidence="2">Uncharacterized protein</fullName>
    </submittedName>
</protein>
<dbReference type="AlphaFoldDB" id="A0AA40DJM9"/>
<gene>
    <name evidence="2" type="ORF">B0H67DRAFT_387629</name>
</gene>
<accession>A0AA40DJM9</accession>
<keyword evidence="3" id="KW-1185">Reference proteome</keyword>
<proteinExistence type="predicted"/>
<feature type="region of interest" description="Disordered" evidence="1">
    <location>
        <begin position="65"/>
        <end position="97"/>
    </location>
</feature>